<dbReference type="AlphaFoldDB" id="A0A3P7LCW7"/>
<sequence>MGELIPCEGKWPVVIRQTCRYVFLEQMFSLVNDIYSIFSAWMSENKDGCPKFSYYGPRVDEPKESDTKAGALEEGAATPGSDQNMAPTKDDQSGSPPQPEQIQESKEAQGDSKDPAVCRDNPLSNSTSEPIQEIPSGQRGLFVTEDEVLPSHAFYSAPRCRPKKAFLTAWQRDSIVELADTRVIVFIVQGSTAQVSEAQVQERNWGSIW</sequence>
<evidence type="ECO:0000256" key="1">
    <source>
        <dbReference type="SAM" id="MobiDB-lite"/>
    </source>
</evidence>
<feature type="compositionally biased region" description="Basic and acidic residues" evidence="1">
    <location>
        <begin position="58"/>
        <end position="67"/>
    </location>
</feature>
<dbReference type="Proteomes" id="UP000281553">
    <property type="component" value="Unassembled WGS sequence"/>
</dbReference>
<name>A0A3P7LCW7_DIBLA</name>
<evidence type="ECO:0000313" key="2">
    <source>
        <dbReference type="EMBL" id="VDN14865.1"/>
    </source>
</evidence>
<keyword evidence="3" id="KW-1185">Reference proteome</keyword>
<organism evidence="2 3">
    <name type="scientific">Dibothriocephalus latus</name>
    <name type="common">Fish tapeworm</name>
    <name type="synonym">Diphyllobothrium latum</name>
    <dbReference type="NCBI Taxonomy" id="60516"/>
    <lineage>
        <taxon>Eukaryota</taxon>
        <taxon>Metazoa</taxon>
        <taxon>Spiralia</taxon>
        <taxon>Lophotrochozoa</taxon>
        <taxon>Platyhelminthes</taxon>
        <taxon>Cestoda</taxon>
        <taxon>Eucestoda</taxon>
        <taxon>Diphyllobothriidea</taxon>
        <taxon>Diphyllobothriidae</taxon>
        <taxon>Dibothriocephalus</taxon>
    </lineage>
</organism>
<dbReference type="EMBL" id="UYRU01060622">
    <property type="protein sequence ID" value="VDN14865.1"/>
    <property type="molecule type" value="Genomic_DNA"/>
</dbReference>
<accession>A0A3P7LCW7</accession>
<proteinExistence type="predicted"/>
<protein>
    <submittedName>
        <fullName evidence="2">Uncharacterized protein</fullName>
    </submittedName>
</protein>
<gene>
    <name evidence="2" type="ORF">DILT_LOCUS10696</name>
</gene>
<feature type="compositionally biased region" description="Basic and acidic residues" evidence="1">
    <location>
        <begin position="103"/>
        <end position="117"/>
    </location>
</feature>
<reference evidence="2 3" key="1">
    <citation type="submission" date="2018-11" db="EMBL/GenBank/DDBJ databases">
        <authorList>
            <consortium name="Pathogen Informatics"/>
        </authorList>
    </citation>
    <scope>NUCLEOTIDE SEQUENCE [LARGE SCALE GENOMIC DNA]</scope>
</reference>
<feature type="region of interest" description="Disordered" evidence="1">
    <location>
        <begin position="57"/>
        <end position="139"/>
    </location>
</feature>
<evidence type="ECO:0000313" key="3">
    <source>
        <dbReference type="Proteomes" id="UP000281553"/>
    </source>
</evidence>